<evidence type="ECO:0000313" key="3">
    <source>
        <dbReference type="Proteomes" id="UP001271648"/>
    </source>
</evidence>
<dbReference type="Proteomes" id="UP001271648">
    <property type="component" value="Unassembled WGS sequence"/>
</dbReference>
<proteinExistence type="predicted"/>
<evidence type="ECO:0000313" key="2">
    <source>
        <dbReference type="EMBL" id="MDW0118793.1"/>
    </source>
</evidence>
<name>A0AAW9ADX3_9BACL</name>
<organism evidence="2 3">
    <name type="scientific">Sporosarcina thermotolerans</name>
    <dbReference type="NCBI Taxonomy" id="633404"/>
    <lineage>
        <taxon>Bacteria</taxon>
        <taxon>Bacillati</taxon>
        <taxon>Bacillota</taxon>
        <taxon>Bacilli</taxon>
        <taxon>Bacillales</taxon>
        <taxon>Caryophanaceae</taxon>
        <taxon>Sporosarcina</taxon>
    </lineage>
</organism>
<reference evidence="2 3" key="1">
    <citation type="submission" date="2023-06" db="EMBL/GenBank/DDBJ databases">
        <title>Sporosarcina sp. nov., isolated from Korean traditional fermented seafood 'Jeotgal'.</title>
        <authorList>
            <person name="Yang A.I."/>
            <person name="Shin N.-R."/>
        </authorList>
    </citation>
    <scope>NUCLEOTIDE SEQUENCE [LARGE SCALE GENOMIC DNA]</scope>
    <source>
        <strain evidence="2 3">KCTC43456</strain>
    </source>
</reference>
<feature type="region of interest" description="Disordered" evidence="1">
    <location>
        <begin position="1"/>
        <end position="57"/>
    </location>
</feature>
<protein>
    <submittedName>
        <fullName evidence="2">Uncharacterized protein</fullName>
    </submittedName>
</protein>
<dbReference type="RefSeq" id="WP_283733196.1">
    <property type="nucleotide sequence ID" value="NZ_CP125968.1"/>
</dbReference>
<accession>A0AAW9ADX3</accession>
<dbReference type="EMBL" id="JAUBDJ010000018">
    <property type="protein sequence ID" value="MDW0118793.1"/>
    <property type="molecule type" value="Genomic_DNA"/>
</dbReference>
<keyword evidence="3" id="KW-1185">Reference proteome</keyword>
<evidence type="ECO:0000256" key="1">
    <source>
        <dbReference type="SAM" id="MobiDB-lite"/>
    </source>
</evidence>
<feature type="compositionally biased region" description="Basic and acidic residues" evidence="1">
    <location>
        <begin position="38"/>
        <end position="57"/>
    </location>
</feature>
<dbReference type="AlphaFoldDB" id="A0AAW9ADX3"/>
<sequence length="57" mass="6661">MKQGAHSNLYTNPKTPGNRQEVKEEISMELAELGNLKPKHEPMTQNDRQKSEKDKYY</sequence>
<feature type="compositionally biased region" description="Polar residues" evidence="1">
    <location>
        <begin position="1"/>
        <end position="18"/>
    </location>
</feature>
<gene>
    <name evidence="2" type="ORF">QTL97_17860</name>
</gene>
<comment type="caution">
    <text evidence="2">The sequence shown here is derived from an EMBL/GenBank/DDBJ whole genome shotgun (WGS) entry which is preliminary data.</text>
</comment>